<evidence type="ECO:0000313" key="1">
    <source>
        <dbReference type="EMBL" id="KKK58104.1"/>
    </source>
</evidence>
<accession>A0A0F8YVI9</accession>
<dbReference type="AlphaFoldDB" id="A0A0F8YVI9"/>
<reference evidence="1" key="1">
    <citation type="journal article" date="2015" name="Nature">
        <title>Complex archaea that bridge the gap between prokaryotes and eukaryotes.</title>
        <authorList>
            <person name="Spang A."/>
            <person name="Saw J.H."/>
            <person name="Jorgensen S.L."/>
            <person name="Zaremba-Niedzwiedzka K."/>
            <person name="Martijn J."/>
            <person name="Lind A.E."/>
            <person name="van Eijk R."/>
            <person name="Schleper C."/>
            <person name="Guy L."/>
            <person name="Ettema T.J."/>
        </authorList>
    </citation>
    <scope>NUCLEOTIDE SEQUENCE</scope>
</reference>
<proteinExistence type="predicted"/>
<dbReference type="EMBL" id="LAZR01064144">
    <property type="protein sequence ID" value="KKK58104.1"/>
    <property type="molecule type" value="Genomic_DNA"/>
</dbReference>
<organism evidence="1">
    <name type="scientific">marine sediment metagenome</name>
    <dbReference type="NCBI Taxonomy" id="412755"/>
    <lineage>
        <taxon>unclassified sequences</taxon>
        <taxon>metagenomes</taxon>
        <taxon>ecological metagenomes</taxon>
    </lineage>
</organism>
<name>A0A0F8YVI9_9ZZZZ</name>
<comment type="caution">
    <text evidence="1">The sequence shown here is derived from an EMBL/GenBank/DDBJ whole genome shotgun (WGS) entry which is preliminary data.</text>
</comment>
<gene>
    <name evidence="1" type="ORF">LCGC14_3047790</name>
</gene>
<sequence length="216" mass="25053">MSKGFDFERETVKLMSLWWTQDLDEPRDDIFYKTSGSGARHTSRMKKGISTYNSAGDMGFLDPLGEPFINKFLVEMKRGYTNTGRVNSKDIKKVIKEDSHYEPLTKNIHKYITNKVKKSGDIIDVLDFVDTNKLPLLYKWWEKAEKERKEAKREASIIIFKRDMKNACVMMDADVLHELMLLHSVNNIIIQIKKTYLIILSLHDFIENVDPSTIGG</sequence>
<protein>
    <submittedName>
        <fullName evidence="1">Uncharacterized protein</fullName>
    </submittedName>
</protein>